<gene>
    <name evidence="2" type="ORF">Goklo_012959</name>
</gene>
<feature type="region of interest" description="Disordered" evidence="1">
    <location>
        <begin position="41"/>
        <end position="75"/>
    </location>
</feature>
<sequence>RGSEGQWVVGYRRNIGVSSILDAKLQAIVDGLKTTWNKGAKEGGVTETKLRNPELDGEELKGRNKTGSKNGKYGC</sequence>
<reference evidence="2 3" key="1">
    <citation type="journal article" date="2019" name="Genome Biol. Evol.">
        <title>Insights into the evolution of the New World diploid cottons (Gossypium, subgenus Houzingenia) based on genome sequencing.</title>
        <authorList>
            <person name="Grover C.E."/>
            <person name="Arick M.A. 2nd"/>
            <person name="Thrash A."/>
            <person name="Conover J.L."/>
            <person name="Sanders W.S."/>
            <person name="Peterson D.G."/>
            <person name="Frelichowski J.E."/>
            <person name="Scheffler J.A."/>
            <person name="Scheffler B.E."/>
            <person name="Wendel J.F."/>
        </authorList>
    </citation>
    <scope>NUCLEOTIDE SEQUENCE [LARGE SCALE GENOMIC DNA]</scope>
    <source>
        <strain evidence="2">57</strain>
        <tissue evidence="2">Leaf</tissue>
    </source>
</reference>
<accession>A0A7J8VE15</accession>
<feature type="compositionally biased region" description="Basic and acidic residues" evidence="1">
    <location>
        <begin position="48"/>
        <end position="62"/>
    </location>
</feature>
<name>A0A7J8VE15_9ROSI</name>
<protein>
    <submittedName>
        <fullName evidence="2">Uncharacterized protein</fullName>
    </submittedName>
</protein>
<dbReference type="OrthoDB" id="1002511at2759"/>
<dbReference type="EMBL" id="JABFAB010000009">
    <property type="protein sequence ID" value="MBA0661046.1"/>
    <property type="molecule type" value="Genomic_DNA"/>
</dbReference>
<organism evidence="2 3">
    <name type="scientific">Gossypium klotzschianum</name>
    <dbReference type="NCBI Taxonomy" id="34286"/>
    <lineage>
        <taxon>Eukaryota</taxon>
        <taxon>Viridiplantae</taxon>
        <taxon>Streptophyta</taxon>
        <taxon>Embryophyta</taxon>
        <taxon>Tracheophyta</taxon>
        <taxon>Spermatophyta</taxon>
        <taxon>Magnoliopsida</taxon>
        <taxon>eudicotyledons</taxon>
        <taxon>Gunneridae</taxon>
        <taxon>Pentapetalae</taxon>
        <taxon>rosids</taxon>
        <taxon>malvids</taxon>
        <taxon>Malvales</taxon>
        <taxon>Malvaceae</taxon>
        <taxon>Malvoideae</taxon>
        <taxon>Gossypium</taxon>
    </lineage>
</organism>
<dbReference type="AlphaFoldDB" id="A0A7J8VE15"/>
<evidence type="ECO:0000313" key="3">
    <source>
        <dbReference type="Proteomes" id="UP000593573"/>
    </source>
</evidence>
<evidence type="ECO:0000313" key="2">
    <source>
        <dbReference type="EMBL" id="MBA0661046.1"/>
    </source>
</evidence>
<comment type="caution">
    <text evidence="2">The sequence shown here is derived from an EMBL/GenBank/DDBJ whole genome shotgun (WGS) entry which is preliminary data.</text>
</comment>
<proteinExistence type="predicted"/>
<feature type="non-terminal residue" evidence="2">
    <location>
        <position position="1"/>
    </location>
</feature>
<keyword evidence="3" id="KW-1185">Reference proteome</keyword>
<dbReference type="Proteomes" id="UP000593573">
    <property type="component" value="Unassembled WGS sequence"/>
</dbReference>
<evidence type="ECO:0000256" key="1">
    <source>
        <dbReference type="SAM" id="MobiDB-lite"/>
    </source>
</evidence>